<feature type="domain" description="GED" evidence="1">
    <location>
        <begin position="1"/>
        <end position="74"/>
    </location>
</feature>
<evidence type="ECO:0000259" key="1">
    <source>
        <dbReference type="PROSITE" id="PS51388"/>
    </source>
</evidence>
<gene>
    <name evidence="2" type="ORF">M9458_029645</name>
</gene>
<protein>
    <recommendedName>
        <fullName evidence="1">GED domain-containing protein</fullName>
    </recommendedName>
</protein>
<reference evidence="2 3" key="1">
    <citation type="submission" date="2024-05" db="EMBL/GenBank/DDBJ databases">
        <title>Genome sequencing and assembly of Indian major carp, Cirrhinus mrigala (Hamilton, 1822).</title>
        <authorList>
            <person name="Mohindra V."/>
            <person name="Chowdhury L.M."/>
            <person name="Lal K."/>
            <person name="Jena J.K."/>
        </authorList>
    </citation>
    <scope>NUCLEOTIDE SEQUENCE [LARGE SCALE GENOMIC DNA]</scope>
    <source>
        <strain evidence="2">CM1030</strain>
        <tissue evidence="2">Blood</tissue>
    </source>
</reference>
<dbReference type="Gene3D" id="1.20.120.1240">
    <property type="entry name" value="Dynamin, middle domain"/>
    <property type="match status" value="1"/>
</dbReference>
<dbReference type="Proteomes" id="UP001529510">
    <property type="component" value="Unassembled WGS sequence"/>
</dbReference>
<dbReference type="PROSITE" id="PS51388">
    <property type="entry name" value="GED"/>
    <property type="match status" value="1"/>
</dbReference>
<feature type="non-terminal residue" evidence="2">
    <location>
        <position position="1"/>
    </location>
</feature>
<sequence length="74" mass="8983">IIYQRLTDYVPMLLILFMLKDAAKTLRHQMLEMRNGADVVELLKEDSDQWRRRADLKQRLERLTQAQELINNRR</sequence>
<keyword evidence="3" id="KW-1185">Reference proteome</keyword>
<dbReference type="InterPro" id="IPR003130">
    <property type="entry name" value="GED"/>
</dbReference>
<organism evidence="2 3">
    <name type="scientific">Cirrhinus mrigala</name>
    <name type="common">Mrigala</name>
    <dbReference type="NCBI Taxonomy" id="683832"/>
    <lineage>
        <taxon>Eukaryota</taxon>
        <taxon>Metazoa</taxon>
        <taxon>Chordata</taxon>
        <taxon>Craniata</taxon>
        <taxon>Vertebrata</taxon>
        <taxon>Euteleostomi</taxon>
        <taxon>Actinopterygii</taxon>
        <taxon>Neopterygii</taxon>
        <taxon>Teleostei</taxon>
        <taxon>Ostariophysi</taxon>
        <taxon>Cypriniformes</taxon>
        <taxon>Cyprinidae</taxon>
        <taxon>Labeoninae</taxon>
        <taxon>Labeonini</taxon>
        <taxon>Cirrhinus</taxon>
    </lineage>
</organism>
<evidence type="ECO:0000313" key="3">
    <source>
        <dbReference type="Proteomes" id="UP001529510"/>
    </source>
</evidence>
<dbReference type="InterPro" id="IPR020850">
    <property type="entry name" value="GED_dom"/>
</dbReference>
<accession>A0ABD0PIG5</accession>
<comment type="caution">
    <text evidence="2">The sequence shown here is derived from an EMBL/GenBank/DDBJ whole genome shotgun (WGS) entry which is preliminary data.</text>
</comment>
<dbReference type="EMBL" id="JAMKFB020000015">
    <property type="protein sequence ID" value="KAL0173677.1"/>
    <property type="molecule type" value="Genomic_DNA"/>
</dbReference>
<dbReference type="Pfam" id="PF02212">
    <property type="entry name" value="GED"/>
    <property type="match status" value="1"/>
</dbReference>
<evidence type="ECO:0000313" key="2">
    <source>
        <dbReference type="EMBL" id="KAL0173677.1"/>
    </source>
</evidence>
<dbReference type="AlphaFoldDB" id="A0ABD0PIG5"/>
<proteinExistence type="predicted"/>
<name>A0ABD0PIG5_CIRMR</name>